<organism evidence="1 2">
    <name type="scientific">Senna tora</name>
    <dbReference type="NCBI Taxonomy" id="362788"/>
    <lineage>
        <taxon>Eukaryota</taxon>
        <taxon>Viridiplantae</taxon>
        <taxon>Streptophyta</taxon>
        <taxon>Embryophyta</taxon>
        <taxon>Tracheophyta</taxon>
        <taxon>Spermatophyta</taxon>
        <taxon>Magnoliopsida</taxon>
        <taxon>eudicotyledons</taxon>
        <taxon>Gunneridae</taxon>
        <taxon>Pentapetalae</taxon>
        <taxon>rosids</taxon>
        <taxon>fabids</taxon>
        <taxon>Fabales</taxon>
        <taxon>Fabaceae</taxon>
        <taxon>Caesalpinioideae</taxon>
        <taxon>Cassia clade</taxon>
        <taxon>Senna</taxon>
    </lineage>
</organism>
<name>A0A834WSG0_9FABA</name>
<comment type="caution">
    <text evidence="1">The sequence shown here is derived from an EMBL/GenBank/DDBJ whole genome shotgun (WGS) entry which is preliminary data.</text>
</comment>
<dbReference type="Proteomes" id="UP000634136">
    <property type="component" value="Unassembled WGS sequence"/>
</dbReference>
<dbReference type="AlphaFoldDB" id="A0A834WSG0"/>
<reference evidence="1" key="1">
    <citation type="submission" date="2020-09" db="EMBL/GenBank/DDBJ databases">
        <title>Genome-Enabled Discovery of Anthraquinone Biosynthesis in Senna tora.</title>
        <authorList>
            <person name="Kang S.-H."/>
            <person name="Pandey R.P."/>
            <person name="Lee C.-M."/>
            <person name="Sim J.-S."/>
            <person name="Jeong J.-T."/>
            <person name="Choi B.-S."/>
            <person name="Jung M."/>
            <person name="Ginzburg D."/>
            <person name="Zhao K."/>
            <person name="Won S.Y."/>
            <person name="Oh T.-J."/>
            <person name="Yu Y."/>
            <person name="Kim N.-H."/>
            <person name="Lee O.R."/>
            <person name="Lee T.-H."/>
            <person name="Bashyal P."/>
            <person name="Kim T.-S."/>
            <person name="Lee W.-H."/>
            <person name="Kawkins C."/>
            <person name="Kim C.-K."/>
            <person name="Kim J.S."/>
            <person name="Ahn B.O."/>
            <person name="Rhee S.Y."/>
            <person name="Sohng J.K."/>
        </authorList>
    </citation>
    <scope>NUCLEOTIDE SEQUENCE</scope>
    <source>
        <tissue evidence="1">Leaf</tissue>
    </source>
</reference>
<keyword evidence="2" id="KW-1185">Reference proteome</keyword>
<sequence length="27" mass="2904">MAIIKNLQKNQVYIEMAHDLGGGDGGM</sequence>
<dbReference type="EMBL" id="JAAIUW010000005">
    <property type="protein sequence ID" value="KAF7829474.1"/>
    <property type="molecule type" value="Genomic_DNA"/>
</dbReference>
<protein>
    <submittedName>
        <fullName evidence="1">Uncharacterized protein</fullName>
    </submittedName>
</protein>
<evidence type="ECO:0000313" key="2">
    <source>
        <dbReference type="Proteomes" id="UP000634136"/>
    </source>
</evidence>
<proteinExistence type="predicted"/>
<gene>
    <name evidence="1" type="ORF">G2W53_011807</name>
</gene>
<accession>A0A834WSG0</accession>
<evidence type="ECO:0000313" key="1">
    <source>
        <dbReference type="EMBL" id="KAF7829474.1"/>
    </source>
</evidence>